<dbReference type="InterPro" id="IPR001304">
    <property type="entry name" value="C-type_lectin-like"/>
</dbReference>
<name>A0AAF3EP84_9BILA</name>
<keyword evidence="3" id="KW-1185">Reference proteome</keyword>
<proteinExistence type="predicted"/>
<reference evidence="4" key="1">
    <citation type="submission" date="2024-02" db="UniProtKB">
        <authorList>
            <consortium name="WormBaseParasite"/>
        </authorList>
    </citation>
    <scope>IDENTIFICATION</scope>
</reference>
<dbReference type="CDD" id="cd00037">
    <property type="entry name" value="CLECT"/>
    <property type="match status" value="2"/>
</dbReference>
<dbReference type="PANTHER" id="PTHR22803">
    <property type="entry name" value="MANNOSE, PHOSPHOLIPASE, LECTIN RECEPTOR RELATED"/>
    <property type="match status" value="1"/>
</dbReference>
<dbReference type="InterPro" id="IPR050111">
    <property type="entry name" value="C-type_lectin/snaclec_domain"/>
</dbReference>
<sequence>MKESIQILILLQIFIQLIASTCLDGWIEIPEENTCIQMSTADLAHLQALRDCQTKAASLVKITDAFMNAAVAVESMTFVNGRLTLIGVEKMSNGEWAYSDGTPLRYTKWKSGEPNNGYACTAIDPRTALWQTVNCTQLMPYVCGKQDNDAPCDLDWLYSVDTNFCYYLKNFTATDGQHWDLFNFTQAEGECLASTYNLASLTTAGNGDPCNYGQAWIGLSYYKQSELYAWTDNTFVDYIGLPVLEATTNYDYTVMNDVTCNKGWMYRPTVQLAARFVCKKKPSA</sequence>
<dbReference type="SMART" id="SM00034">
    <property type="entry name" value="CLECT"/>
    <property type="match status" value="2"/>
</dbReference>
<feature type="signal peptide" evidence="1">
    <location>
        <begin position="1"/>
        <end position="20"/>
    </location>
</feature>
<feature type="chain" id="PRO_5041943256" description="C-type lectin domain-containing protein" evidence="1">
    <location>
        <begin position="21"/>
        <end position="284"/>
    </location>
</feature>
<feature type="domain" description="C-type lectin" evidence="2">
    <location>
        <begin position="31"/>
        <end position="144"/>
    </location>
</feature>
<dbReference type="Gene3D" id="3.10.100.10">
    <property type="entry name" value="Mannose-Binding Protein A, subunit A"/>
    <property type="match status" value="2"/>
</dbReference>
<protein>
    <recommendedName>
        <fullName evidence="2">C-type lectin domain-containing protein</fullName>
    </recommendedName>
</protein>
<evidence type="ECO:0000313" key="3">
    <source>
        <dbReference type="Proteomes" id="UP000887575"/>
    </source>
</evidence>
<dbReference type="SUPFAM" id="SSF56436">
    <property type="entry name" value="C-type lectin-like"/>
    <property type="match status" value="2"/>
</dbReference>
<organism evidence="3 4">
    <name type="scientific">Mesorhabditis belari</name>
    <dbReference type="NCBI Taxonomy" id="2138241"/>
    <lineage>
        <taxon>Eukaryota</taxon>
        <taxon>Metazoa</taxon>
        <taxon>Ecdysozoa</taxon>
        <taxon>Nematoda</taxon>
        <taxon>Chromadorea</taxon>
        <taxon>Rhabditida</taxon>
        <taxon>Rhabditina</taxon>
        <taxon>Rhabditomorpha</taxon>
        <taxon>Rhabditoidea</taxon>
        <taxon>Rhabditidae</taxon>
        <taxon>Mesorhabditinae</taxon>
        <taxon>Mesorhabditis</taxon>
    </lineage>
</organism>
<evidence type="ECO:0000259" key="2">
    <source>
        <dbReference type="PROSITE" id="PS50041"/>
    </source>
</evidence>
<dbReference type="InterPro" id="IPR016187">
    <property type="entry name" value="CTDL_fold"/>
</dbReference>
<dbReference type="Pfam" id="PF00059">
    <property type="entry name" value="Lectin_C"/>
    <property type="match status" value="1"/>
</dbReference>
<evidence type="ECO:0000313" key="4">
    <source>
        <dbReference type="WBParaSite" id="MBELARI_LOCUS15751"/>
    </source>
</evidence>
<evidence type="ECO:0000256" key="1">
    <source>
        <dbReference type="SAM" id="SignalP"/>
    </source>
</evidence>
<dbReference type="InterPro" id="IPR016186">
    <property type="entry name" value="C-type_lectin-like/link_sf"/>
</dbReference>
<keyword evidence="1" id="KW-0732">Signal</keyword>
<dbReference type="PROSITE" id="PS50041">
    <property type="entry name" value="C_TYPE_LECTIN_2"/>
    <property type="match status" value="1"/>
</dbReference>
<accession>A0AAF3EP84</accession>
<dbReference type="AlphaFoldDB" id="A0AAF3EP84"/>
<dbReference type="Proteomes" id="UP000887575">
    <property type="component" value="Unassembled WGS sequence"/>
</dbReference>
<dbReference type="WBParaSite" id="MBELARI_LOCUS15751">
    <property type="protein sequence ID" value="MBELARI_LOCUS15751"/>
    <property type="gene ID" value="MBELARI_LOCUS15751"/>
</dbReference>